<evidence type="ECO:0000256" key="4">
    <source>
        <dbReference type="ARBA" id="ARBA00011245"/>
    </source>
</evidence>
<dbReference type="InterPro" id="IPR022417">
    <property type="entry name" value="Porphobilin_deaminase_N"/>
</dbReference>
<evidence type="ECO:0000256" key="7">
    <source>
        <dbReference type="ARBA" id="ARBA00048169"/>
    </source>
</evidence>
<dbReference type="InterPro" id="IPR022419">
    <property type="entry name" value="Porphobilin_deaminase_cofac_BS"/>
</dbReference>
<comment type="subunit">
    <text evidence="4 8">Monomer.</text>
</comment>
<evidence type="ECO:0000256" key="5">
    <source>
        <dbReference type="ARBA" id="ARBA00022679"/>
    </source>
</evidence>
<keyword evidence="12" id="KW-1185">Reference proteome</keyword>
<evidence type="ECO:0000313" key="12">
    <source>
        <dbReference type="Proteomes" id="UP000595564"/>
    </source>
</evidence>
<evidence type="ECO:0000256" key="2">
    <source>
        <dbReference type="ARBA" id="ARBA00004735"/>
    </source>
</evidence>
<dbReference type="PANTHER" id="PTHR11557">
    <property type="entry name" value="PORPHOBILINOGEN DEAMINASE"/>
    <property type="match status" value="1"/>
</dbReference>
<sequence>MKVIIGTRGSKLALWQANTVKSLLEEKYPDVEFELRIIKTTGDIDQKTPLSQMGGIGLFTKQLEKALEDKEIDIAVHSFKDMPSVIDERFEIAAVLKREKVNDVFISKKYTLNDLKDKTLVIGTGSLRRVSQLKANFPQIETKNLRGNVDTRLRKLEEGQYDGIILAYAGVKRLGFEDRITDIIPTDILIPAVAQGAVAVEIRRGDEKVKEIVSSINHRETEICVEQERDFLRIVEGGCRVPVGAYARFDGDSFVIDGFVGSLNGERIVKHKIILPKDDIEDSGKNLANYILENGGREILKEVEKRC</sequence>
<dbReference type="Pfam" id="PF03900">
    <property type="entry name" value="Porphobil_deamC"/>
    <property type="match status" value="1"/>
</dbReference>
<feature type="modified residue" description="S-(dipyrrolylmethanemethyl)cysteine" evidence="8">
    <location>
        <position position="239"/>
    </location>
</feature>
<dbReference type="PANTHER" id="PTHR11557:SF0">
    <property type="entry name" value="PORPHOBILINOGEN DEAMINASE"/>
    <property type="match status" value="1"/>
</dbReference>
<dbReference type="KEGG" id="thyd:TTHT_1857"/>
<keyword evidence="6 8" id="KW-0627">Porphyrin biosynthesis</keyword>
<dbReference type="InterPro" id="IPR036803">
    <property type="entry name" value="Porphobilinogen_deaminase_C_sf"/>
</dbReference>
<dbReference type="HAMAP" id="MF_00260">
    <property type="entry name" value="Porphobil_deam"/>
    <property type="match status" value="1"/>
</dbReference>
<dbReference type="GO" id="GO:0005737">
    <property type="term" value="C:cytoplasm"/>
    <property type="evidence" value="ECO:0007669"/>
    <property type="project" value="UniProtKB-UniRule"/>
</dbReference>
<feature type="domain" description="Porphobilinogen deaminase C-terminal" evidence="10">
    <location>
        <begin position="223"/>
        <end position="292"/>
    </location>
</feature>
<comment type="similarity">
    <text evidence="3 8">Belongs to the HMBS family.</text>
</comment>
<proteinExistence type="inferred from homology"/>
<evidence type="ECO:0000259" key="9">
    <source>
        <dbReference type="Pfam" id="PF01379"/>
    </source>
</evidence>
<comment type="miscellaneous">
    <text evidence="8">The porphobilinogen subunits are added to the dipyrromethane group.</text>
</comment>
<name>A0A7R6SYZ4_9BACT</name>
<dbReference type="PROSITE" id="PS00533">
    <property type="entry name" value="PORPHOBILINOGEN_DEAM"/>
    <property type="match status" value="1"/>
</dbReference>
<dbReference type="AlphaFoldDB" id="A0A7R6SYZ4"/>
<dbReference type="FunFam" id="3.40.190.10:FF:000005">
    <property type="entry name" value="Porphobilinogen deaminase"/>
    <property type="match status" value="1"/>
</dbReference>
<comment type="catalytic activity">
    <reaction evidence="7 8">
        <text>4 porphobilinogen + H2O = hydroxymethylbilane + 4 NH4(+)</text>
        <dbReference type="Rhea" id="RHEA:13185"/>
        <dbReference type="ChEBI" id="CHEBI:15377"/>
        <dbReference type="ChEBI" id="CHEBI:28938"/>
        <dbReference type="ChEBI" id="CHEBI:57845"/>
        <dbReference type="ChEBI" id="CHEBI:58126"/>
        <dbReference type="EC" id="2.5.1.61"/>
    </reaction>
</comment>
<comment type="pathway">
    <text evidence="2">Porphyrin-containing compound metabolism; protoporphyrin-IX biosynthesis; coproporphyrinogen-III from 5-aminolevulinate: step 2/4.</text>
</comment>
<comment type="cofactor">
    <cofactor evidence="8">
        <name>dipyrromethane</name>
        <dbReference type="ChEBI" id="CHEBI:60342"/>
    </cofactor>
    <text evidence="8">Binds 1 dipyrromethane group covalently.</text>
</comment>
<keyword evidence="5 8" id="KW-0808">Transferase</keyword>
<evidence type="ECO:0000256" key="6">
    <source>
        <dbReference type="ARBA" id="ARBA00023244"/>
    </source>
</evidence>
<dbReference type="PRINTS" id="PR00151">
    <property type="entry name" value="PORPHBDMNASE"/>
</dbReference>
<dbReference type="EC" id="2.5.1.61" evidence="8"/>
<evidence type="ECO:0000256" key="1">
    <source>
        <dbReference type="ARBA" id="ARBA00002869"/>
    </source>
</evidence>
<dbReference type="GO" id="GO:0006782">
    <property type="term" value="P:protoporphyrinogen IX biosynthetic process"/>
    <property type="evidence" value="ECO:0007669"/>
    <property type="project" value="UniProtKB-UniRule"/>
</dbReference>
<accession>A0A7R6SYZ4</accession>
<dbReference type="NCBIfam" id="TIGR00212">
    <property type="entry name" value="hemC"/>
    <property type="match status" value="1"/>
</dbReference>
<feature type="domain" description="Porphobilinogen deaminase N-terminal" evidence="9">
    <location>
        <begin position="3"/>
        <end position="210"/>
    </location>
</feature>
<evidence type="ECO:0000256" key="8">
    <source>
        <dbReference type="HAMAP-Rule" id="MF_00260"/>
    </source>
</evidence>
<dbReference type="FunFam" id="3.40.190.10:FF:000004">
    <property type="entry name" value="Porphobilinogen deaminase"/>
    <property type="match status" value="1"/>
</dbReference>
<gene>
    <name evidence="8 11" type="primary">hemC</name>
    <name evidence="11" type="ORF">TTHT_1857</name>
</gene>
<evidence type="ECO:0000259" key="10">
    <source>
        <dbReference type="Pfam" id="PF03900"/>
    </source>
</evidence>
<dbReference type="RefSeq" id="WP_201327621.1">
    <property type="nucleotide sequence ID" value="NZ_AP017470.1"/>
</dbReference>
<dbReference type="InterPro" id="IPR000860">
    <property type="entry name" value="HemC"/>
</dbReference>
<dbReference type="PIRSF" id="PIRSF001438">
    <property type="entry name" value="4pyrrol_synth_OHMeBilane_synth"/>
    <property type="match status" value="1"/>
</dbReference>
<protein>
    <recommendedName>
        <fullName evidence="8">Porphobilinogen deaminase</fullName>
        <shortName evidence="8">PBG</shortName>
        <ecNumber evidence="8">2.5.1.61</ecNumber>
    </recommendedName>
    <alternativeName>
        <fullName evidence="8">Hydroxymethylbilane synthase</fullName>
        <shortName evidence="8">HMBS</shortName>
    </alternativeName>
    <alternativeName>
        <fullName evidence="8">Pre-uroporphyrinogen synthase</fullName>
    </alternativeName>
</protein>
<comment type="function">
    <text evidence="1 8">Tetrapolymerization of the monopyrrole PBG into the hydroxymethylbilane pre-uroporphyrinogen in several discrete steps.</text>
</comment>
<organism evidence="11 12">
    <name type="scientific">Thermotomaculum hydrothermale</name>
    <dbReference type="NCBI Taxonomy" id="981385"/>
    <lineage>
        <taxon>Bacteria</taxon>
        <taxon>Pseudomonadati</taxon>
        <taxon>Acidobacteriota</taxon>
        <taxon>Holophagae</taxon>
        <taxon>Thermotomaculales</taxon>
        <taxon>Thermotomaculaceae</taxon>
        <taxon>Thermotomaculum</taxon>
    </lineage>
</organism>
<dbReference type="SUPFAM" id="SSF53850">
    <property type="entry name" value="Periplasmic binding protein-like II"/>
    <property type="match status" value="1"/>
</dbReference>
<dbReference type="Gene3D" id="3.30.160.40">
    <property type="entry name" value="Porphobilinogen deaminase, C-terminal domain"/>
    <property type="match status" value="1"/>
</dbReference>
<dbReference type="EMBL" id="AP017470">
    <property type="protein sequence ID" value="BBB33314.1"/>
    <property type="molecule type" value="Genomic_DNA"/>
</dbReference>
<evidence type="ECO:0000313" key="11">
    <source>
        <dbReference type="EMBL" id="BBB33314.1"/>
    </source>
</evidence>
<dbReference type="Gene3D" id="3.40.190.10">
    <property type="entry name" value="Periplasmic binding protein-like II"/>
    <property type="match status" value="2"/>
</dbReference>
<dbReference type="SUPFAM" id="SSF54782">
    <property type="entry name" value="Porphobilinogen deaminase (hydroxymethylbilane synthase), C-terminal domain"/>
    <property type="match status" value="1"/>
</dbReference>
<evidence type="ECO:0000256" key="3">
    <source>
        <dbReference type="ARBA" id="ARBA00005638"/>
    </source>
</evidence>
<dbReference type="GO" id="GO:0004418">
    <property type="term" value="F:hydroxymethylbilane synthase activity"/>
    <property type="evidence" value="ECO:0007669"/>
    <property type="project" value="UniProtKB-UniRule"/>
</dbReference>
<dbReference type="InterPro" id="IPR022418">
    <property type="entry name" value="Porphobilinogen_deaminase_C"/>
</dbReference>
<dbReference type="Proteomes" id="UP000595564">
    <property type="component" value="Chromosome"/>
</dbReference>
<dbReference type="CDD" id="cd13646">
    <property type="entry name" value="PBP2_EcHMBS_like"/>
    <property type="match status" value="1"/>
</dbReference>
<reference evidence="11 12" key="1">
    <citation type="journal article" date="2012" name="Extremophiles">
        <title>Thermotomaculum hydrothermale gen. nov., sp. nov., a novel heterotrophic thermophile within the phylum Acidobacteria from a deep-sea hydrothermal vent chimney in the Southern Okinawa Trough.</title>
        <authorList>
            <person name="Izumi H."/>
            <person name="Nunoura T."/>
            <person name="Miyazaki M."/>
            <person name="Mino S."/>
            <person name="Toki T."/>
            <person name="Takai K."/>
            <person name="Sako Y."/>
            <person name="Sawabe T."/>
            <person name="Nakagawa S."/>
        </authorList>
    </citation>
    <scope>NUCLEOTIDE SEQUENCE [LARGE SCALE GENOMIC DNA]</scope>
    <source>
        <strain evidence="11 12">AC55</strain>
    </source>
</reference>
<dbReference type="Pfam" id="PF01379">
    <property type="entry name" value="Porphobil_deam"/>
    <property type="match status" value="1"/>
</dbReference>